<reference evidence="2" key="1">
    <citation type="journal article" date="2023" name="G3 (Bethesda)">
        <title>A reference genome for the long-term kleptoplast-retaining sea slug Elysia crispata morphotype clarki.</title>
        <authorList>
            <person name="Eastman K.E."/>
            <person name="Pendleton A.L."/>
            <person name="Shaikh M.A."/>
            <person name="Suttiyut T."/>
            <person name="Ogas R."/>
            <person name="Tomko P."/>
            <person name="Gavelis G."/>
            <person name="Widhalm J.R."/>
            <person name="Wisecaver J.H."/>
        </authorList>
    </citation>
    <scope>NUCLEOTIDE SEQUENCE</scope>
    <source>
        <strain evidence="2">ECLA1</strain>
    </source>
</reference>
<dbReference type="Proteomes" id="UP001283361">
    <property type="component" value="Unassembled WGS sequence"/>
</dbReference>
<keyword evidence="1" id="KW-0732">Signal</keyword>
<dbReference type="EMBL" id="JAWDGP010000208">
    <property type="protein sequence ID" value="KAK3802856.1"/>
    <property type="molecule type" value="Genomic_DNA"/>
</dbReference>
<gene>
    <name evidence="2" type="ORF">RRG08_049634</name>
</gene>
<organism evidence="2 3">
    <name type="scientific">Elysia crispata</name>
    <name type="common">lettuce slug</name>
    <dbReference type="NCBI Taxonomy" id="231223"/>
    <lineage>
        <taxon>Eukaryota</taxon>
        <taxon>Metazoa</taxon>
        <taxon>Spiralia</taxon>
        <taxon>Lophotrochozoa</taxon>
        <taxon>Mollusca</taxon>
        <taxon>Gastropoda</taxon>
        <taxon>Heterobranchia</taxon>
        <taxon>Euthyneura</taxon>
        <taxon>Panpulmonata</taxon>
        <taxon>Sacoglossa</taxon>
        <taxon>Placobranchoidea</taxon>
        <taxon>Plakobranchidae</taxon>
        <taxon>Elysia</taxon>
    </lineage>
</organism>
<accession>A0AAE1BC86</accession>
<feature type="signal peptide" evidence="1">
    <location>
        <begin position="1"/>
        <end position="33"/>
    </location>
</feature>
<proteinExistence type="predicted"/>
<keyword evidence="3" id="KW-1185">Reference proteome</keyword>
<feature type="chain" id="PRO_5042147206" evidence="1">
    <location>
        <begin position="34"/>
        <end position="102"/>
    </location>
</feature>
<protein>
    <submittedName>
        <fullName evidence="2">Uncharacterized protein</fullName>
    </submittedName>
</protein>
<evidence type="ECO:0000256" key="1">
    <source>
        <dbReference type="SAM" id="SignalP"/>
    </source>
</evidence>
<name>A0AAE1BC86_9GAST</name>
<evidence type="ECO:0000313" key="2">
    <source>
        <dbReference type="EMBL" id="KAK3802856.1"/>
    </source>
</evidence>
<dbReference type="AlphaFoldDB" id="A0AAE1BC86"/>
<evidence type="ECO:0000313" key="3">
    <source>
        <dbReference type="Proteomes" id="UP001283361"/>
    </source>
</evidence>
<comment type="caution">
    <text evidence="2">The sequence shown here is derived from an EMBL/GenBank/DDBJ whole genome shotgun (WGS) entry which is preliminary data.</text>
</comment>
<sequence>MVSSSPGYIPRLMATRTLLVLLSTTLLPPPSSALTDSEERQIAECTHSAFSFACGGCTAQARPNCHIRWERFCRCRVPCHHDNCDYVCGVNTVSTPCAPLLD</sequence>